<accession>A0A382T4D9</accession>
<evidence type="ECO:0000313" key="1">
    <source>
        <dbReference type="EMBL" id="SVD17029.1"/>
    </source>
</evidence>
<organism evidence="1">
    <name type="scientific">marine metagenome</name>
    <dbReference type="NCBI Taxonomy" id="408172"/>
    <lineage>
        <taxon>unclassified sequences</taxon>
        <taxon>metagenomes</taxon>
        <taxon>ecological metagenomes</taxon>
    </lineage>
</organism>
<protein>
    <submittedName>
        <fullName evidence="1">Uncharacterized protein</fullName>
    </submittedName>
</protein>
<proteinExistence type="predicted"/>
<gene>
    <name evidence="1" type="ORF">METZ01_LOCUS369883</name>
</gene>
<name>A0A382T4D9_9ZZZZ</name>
<reference evidence="1" key="1">
    <citation type="submission" date="2018-05" db="EMBL/GenBank/DDBJ databases">
        <authorList>
            <person name="Lanie J.A."/>
            <person name="Ng W.-L."/>
            <person name="Kazmierczak K.M."/>
            <person name="Andrzejewski T.M."/>
            <person name="Davidsen T.M."/>
            <person name="Wayne K.J."/>
            <person name="Tettelin H."/>
            <person name="Glass J.I."/>
            <person name="Rusch D."/>
            <person name="Podicherti R."/>
            <person name="Tsui H.-C.T."/>
            <person name="Winkler M.E."/>
        </authorList>
    </citation>
    <scope>NUCLEOTIDE SEQUENCE</scope>
</reference>
<dbReference type="AlphaFoldDB" id="A0A382T4D9"/>
<feature type="non-terminal residue" evidence="1">
    <location>
        <position position="1"/>
    </location>
</feature>
<dbReference type="EMBL" id="UINC01133854">
    <property type="protein sequence ID" value="SVD17029.1"/>
    <property type="molecule type" value="Genomic_DNA"/>
</dbReference>
<sequence>VAGSEEAFIVGMVGVATSEKDAVRD</sequence>